<reference evidence="17" key="1">
    <citation type="submission" date="2020-11" db="EMBL/GenBank/DDBJ databases">
        <authorList>
            <person name="Whitehead M."/>
        </authorList>
    </citation>
    <scope>NUCLEOTIDE SEQUENCE</scope>
    <source>
        <strain evidence="17">EGII</strain>
    </source>
</reference>
<evidence type="ECO:0000256" key="15">
    <source>
        <dbReference type="ARBA" id="ARBA00023172"/>
    </source>
</evidence>
<keyword evidence="10" id="KW-0460">Magnesium</keyword>
<evidence type="ECO:0000313" key="18">
    <source>
        <dbReference type="Proteomes" id="UP000606786"/>
    </source>
</evidence>
<dbReference type="EMBL" id="CAJHJT010000023">
    <property type="protein sequence ID" value="CAD7000951.1"/>
    <property type="molecule type" value="Genomic_DNA"/>
</dbReference>
<evidence type="ECO:0000256" key="4">
    <source>
        <dbReference type="ARBA" id="ARBA00022722"/>
    </source>
</evidence>
<keyword evidence="18" id="KW-1185">Reference proteome</keyword>
<dbReference type="InterPro" id="IPR036397">
    <property type="entry name" value="RNaseH_sf"/>
</dbReference>
<keyword evidence="13" id="KW-0548">Nucleotidyltransferase</keyword>
<dbReference type="GO" id="GO:0006310">
    <property type="term" value="P:DNA recombination"/>
    <property type="evidence" value="ECO:0007669"/>
    <property type="project" value="UniProtKB-KW"/>
</dbReference>
<evidence type="ECO:0000259" key="16">
    <source>
        <dbReference type="PROSITE" id="PS50994"/>
    </source>
</evidence>
<keyword evidence="2" id="KW-1188">Viral release from host cell</keyword>
<dbReference type="GO" id="GO:0003964">
    <property type="term" value="F:RNA-directed DNA polymerase activity"/>
    <property type="evidence" value="ECO:0007669"/>
    <property type="project" value="UniProtKB-KW"/>
</dbReference>
<feature type="domain" description="Integrase catalytic" evidence="16">
    <location>
        <begin position="195"/>
        <end position="364"/>
    </location>
</feature>
<dbReference type="PANTHER" id="PTHR42648">
    <property type="entry name" value="TRANSPOSASE, PUTATIVE-RELATED"/>
    <property type="match status" value="1"/>
</dbReference>
<sequence>MVYLRWVANRYILMRGASTAAHRLICAAIAICSWNSKNYEESIILAGENRMLATGRGVVRLKSDMFDVTLVNVLYVPGLQCNFISVARAVNCGYIVKLRENTATILNKHGGTILSANKVSDMFINEQNKNTLFFARKSEEEAMKWHSRYGHQDFASIRELINKQMVKGFQVSVPKGICCALCMTNKCTQKLYCNAGSRAKDVLGIVHTDVCGPMRNLSIGGAKYLLTFIDDKTRYVFVYFLKGKDEVFTKFKEYKTMVERQAEKKIKTLRSDYGTEFVNTAFDKYVKEEGIVRQLTVPYTPQQNGVAERFNRTPIEMARCMIVSSAADESLWAEAVNFAAYLMNRAPTKAVNNITPFEAFHGYTPAVGHLREFGSLAIALDKRQSNKFKPKGKSIRWWVTRMRPKHIGCLIVVIGN</sequence>
<keyword evidence="11" id="KW-0229">DNA integration</keyword>
<gene>
    <name evidence="17" type="ORF">CCAP1982_LOCUS9424</name>
</gene>
<comment type="function">
    <text evidence="1">The aspartyl protease (PR) mediates the proteolytic cleavages of the Gag and Gag-Pol polyproteins after assembly of the VLP.</text>
</comment>
<dbReference type="PANTHER" id="PTHR42648:SF11">
    <property type="entry name" value="TRANSPOSON TY4-P GAG-POL POLYPROTEIN"/>
    <property type="match status" value="1"/>
</dbReference>
<dbReference type="PROSITE" id="PS50994">
    <property type="entry name" value="INTEGRASE"/>
    <property type="match status" value="1"/>
</dbReference>
<dbReference type="Proteomes" id="UP000606786">
    <property type="component" value="Unassembled WGS sequence"/>
</dbReference>
<dbReference type="InterPro" id="IPR012337">
    <property type="entry name" value="RNaseH-like_sf"/>
</dbReference>
<evidence type="ECO:0000256" key="6">
    <source>
        <dbReference type="ARBA" id="ARBA00022741"/>
    </source>
</evidence>
<evidence type="ECO:0000256" key="11">
    <source>
        <dbReference type="ARBA" id="ARBA00022908"/>
    </source>
</evidence>
<keyword evidence="13" id="KW-0808">Transferase</keyword>
<keyword evidence="3" id="KW-0645">Protease</keyword>
<name>A0A811UQE9_CERCA</name>
<evidence type="ECO:0000256" key="7">
    <source>
        <dbReference type="ARBA" id="ARBA00022759"/>
    </source>
</evidence>
<evidence type="ECO:0000256" key="9">
    <source>
        <dbReference type="ARBA" id="ARBA00022840"/>
    </source>
</evidence>
<dbReference type="AlphaFoldDB" id="A0A811UQE9"/>
<dbReference type="InterPro" id="IPR054722">
    <property type="entry name" value="PolX-like_BBD"/>
</dbReference>
<keyword evidence="5" id="KW-0479">Metal-binding</keyword>
<dbReference type="GO" id="GO:0046872">
    <property type="term" value="F:metal ion binding"/>
    <property type="evidence" value="ECO:0007669"/>
    <property type="project" value="UniProtKB-KW"/>
</dbReference>
<accession>A0A811UQE9</accession>
<evidence type="ECO:0000256" key="12">
    <source>
        <dbReference type="ARBA" id="ARBA00022918"/>
    </source>
</evidence>
<dbReference type="Pfam" id="PF13976">
    <property type="entry name" value="gag_pre-integrs"/>
    <property type="match status" value="1"/>
</dbReference>
<dbReference type="Pfam" id="PF22936">
    <property type="entry name" value="Pol_BBD"/>
    <property type="match status" value="1"/>
</dbReference>
<keyword evidence="9" id="KW-0067">ATP-binding</keyword>
<keyword evidence="4" id="KW-0540">Nuclease</keyword>
<evidence type="ECO:0000256" key="3">
    <source>
        <dbReference type="ARBA" id="ARBA00022670"/>
    </source>
</evidence>
<dbReference type="SUPFAM" id="SSF53098">
    <property type="entry name" value="Ribonuclease H-like"/>
    <property type="match status" value="1"/>
</dbReference>
<comment type="caution">
    <text evidence="17">The sequence shown here is derived from an EMBL/GenBank/DDBJ whole genome shotgun (WGS) entry which is preliminary data.</text>
</comment>
<dbReference type="GO" id="GO:0004519">
    <property type="term" value="F:endonuclease activity"/>
    <property type="evidence" value="ECO:0007669"/>
    <property type="project" value="UniProtKB-KW"/>
</dbReference>
<dbReference type="GO" id="GO:0005524">
    <property type="term" value="F:ATP binding"/>
    <property type="evidence" value="ECO:0007669"/>
    <property type="project" value="UniProtKB-KW"/>
</dbReference>
<keyword evidence="15" id="KW-0233">DNA recombination</keyword>
<evidence type="ECO:0000256" key="8">
    <source>
        <dbReference type="ARBA" id="ARBA00022801"/>
    </source>
</evidence>
<evidence type="ECO:0000313" key="17">
    <source>
        <dbReference type="EMBL" id="CAD7000951.1"/>
    </source>
</evidence>
<dbReference type="GO" id="GO:0015074">
    <property type="term" value="P:DNA integration"/>
    <property type="evidence" value="ECO:0007669"/>
    <property type="project" value="UniProtKB-KW"/>
</dbReference>
<evidence type="ECO:0000256" key="10">
    <source>
        <dbReference type="ARBA" id="ARBA00022842"/>
    </source>
</evidence>
<organism evidence="17 18">
    <name type="scientific">Ceratitis capitata</name>
    <name type="common">Mediterranean fruit fly</name>
    <name type="synonym">Tephritis capitata</name>
    <dbReference type="NCBI Taxonomy" id="7213"/>
    <lineage>
        <taxon>Eukaryota</taxon>
        <taxon>Metazoa</taxon>
        <taxon>Ecdysozoa</taxon>
        <taxon>Arthropoda</taxon>
        <taxon>Hexapoda</taxon>
        <taxon>Insecta</taxon>
        <taxon>Pterygota</taxon>
        <taxon>Neoptera</taxon>
        <taxon>Endopterygota</taxon>
        <taxon>Diptera</taxon>
        <taxon>Brachycera</taxon>
        <taxon>Muscomorpha</taxon>
        <taxon>Tephritoidea</taxon>
        <taxon>Tephritidae</taxon>
        <taxon>Ceratitis</taxon>
        <taxon>Ceratitis</taxon>
    </lineage>
</organism>
<keyword evidence="6" id="KW-0547">Nucleotide-binding</keyword>
<keyword evidence="12" id="KW-0695">RNA-directed DNA polymerase</keyword>
<evidence type="ECO:0000256" key="2">
    <source>
        <dbReference type="ARBA" id="ARBA00022612"/>
    </source>
</evidence>
<dbReference type="GO" id="GO:0003676">
    <property type="term" value="F:nucleic acid binding"/>
    <property type="evidence" value="ECO:0007669"/>
    <property type="project" value="InterPro"/>
</dbReference>
<dbReference type="Pfam" id="PF00665">
    <property type="entry name" value="rve"/>
    <property type="match status" value="1"/>
</dbReference>
<keyword evidence="13" id="KW-0239">DNA-directed DNA polymerase</keyword>
<dbReference type="GO" id="GO:0003887">
    <property type="term" value="F:DNA-directed DNA polymerase activity"/>
    <property type="evidence" value="ECO:0007669"/>
    <property type="project" value="UniProtKB-KW"/>
</dbReference>
<protein>
    <submittedName>
        <fullName evidence="17">(Mediterranean fruit fly) hypothetical protein</fullName>
    </submittedName>
</protein>
<dbReference type="GO" id="GO:0006508">
    <property type="term" value="P:proteolysis"/>
    <property type="evidence" value="ECO:0007669"/>
    <property type="project" value="UniProtKB-KW"/>
</dbReference>
<evidence type="ECO:0000256" key="14">
    <source>
        <dbReference type="ARBA" id="ARBA00023113"/>
    </source>
</evidence>
<keyword evidence="14" id="KW-0917">Virion maturation</keyword>
<dbReference type="GO" id="GO:0008233">
    <property type="term" value="F:peptidase activity"/>
    <property type="evidence" value="ECO:0007669"/>
    <property type="project" value="UniProtKB-KW"/>
</dbReference>
<dbReference type="InterPro" id="IPR001584">
    <property type="entry name" value="Integrase_cat-core"/>
</dbReference>
<evidence type="ECO:0000256" key="13">
    <source>
        <dbReference type="ARBA" id="ARBA00022932"/>
    </source>
</evidence>
<dbReference type="InterPro" id="IPR039537">
    <property type="entry name" value="Retrotran_Ty1/copia-like"/>
</dbReference>
<dbReference type="InterPro" id="IPR025724">
    <property type="entry name" value="GAG-pre-integrase_dom"/>
</dbReference>
<evidence type="ECO:0000256" key="1">
    <source>
        <dbReference type="ARBA" id="ARBA00002180"/>
    </source>
</evidence>
<evidence type="ECO:0000256" key="5">
    <source>
        <dbReference type="ARBA" id="ARBA00022723"/>
    </source>
</evidence>
<keyword evidence="7" id="KW-0255">Endonuclease</keyword>
<proteinExistence type="predicted"/>
<keyword evidence="8" id="KW-0378">Hydrolase</keyword>
<dbReference type="Gene3D" id="3.30.420.10">
    <property type="entry name" value="Ribonuclease H-like superfamily/Ribonuclease H"/>
    <property type="match status" value="1"/>
</dbReference>